<keyword evidence="3" id="KW-0808">Transferase</keyword>
<protein>
    <submittedName>
        <fullName evidence="3">Glycosyltransferase involved in cell wall bisynthesis</fullName>
    </submittedName>
</protein>
<dbReference type="InterPro" id="IPR001173">
    <property type="entry name" value="Glyco_trans_2-like"/>
</dbReference>
<dbReference type="AlphaFoldDB" id="A0A1H9LZZ6"/>
<proteinExistence type="inferred from homology"/>
<dbReference type="PANTHER" id="PTHR22916">
    <property type="entry name" value="GLYCOSYLTRANSFERASE"/>
    <property type="match status" value="1"/>
</dbReference>
<dbReference type="InterPro" id="IPR029063">
    <property type="entry name" value="SAM-dependent_MTases_sf"/>
</dbReference>
<dbReference type="EMBL" id="FOEL01000011">
    <property type="protein sequence ID" value="SER17026.1"/>
    <property type="molecule type" value="Genomic_DNA"/>
</dbReference>
<feature type="domain" description="Glycosyltransferase 2-like" evidence="2">
    <location>
        <begin position="6"/>
        <end position="137"/>
    </location>
</feature>
<evidence type="ECO:0000259" key="2">
    <source>
        <dbReference type="Pfam" id="PF00535"/>
    </source>
</evidence>
<dbReference type="SUPFAM" id="SSF53448">
    <property type="entry name" value="Nucleotide-diphospho-sugar transferases"/>
    <property type="match status" value="1"/>
</dbReference>
<dbReference type="Gene3D" id="3.90.550.10">
    <property type="entry name" value="Spore Coat Polysaccharide Biosynthesis Protein SpsA, Chain A"/>
    <property type="match status" value="1"/>
</dbReference>
<dbReference type="InterPro" id="IPR029044">
    <property type="entry name" value="Nucleotide-diphossugar_trans"/>
</dbReference>
<name>A0A1H9LZZ6_9BACI</name>
<accession>A0A1H9LZZ6</accession>
<organism evidence="3 4">
    <name type="scientific">Lysinibacillus fusiformis</name>
    <dbReference type="NCBI Taxonomy" id="28031"/>
    <lineage>
        <taxon>Bacteria</taxon>
        <taxon>Bacillati</taxon>
        <taxon>Bacillota</taxon>
        <taxon>Bacilli</taxon>
        <taxon>Bacillales</taxon>
        <taxon>Bacillaceae</taxon>
        <taxon>Lysinibacillus</taxon>
    </lineage>
</organism>
<dbReference type="Pfam" id="PF00535">
    <property type="entry name" value="Glycos_transf_2"/>
    <property type="match status" value="1"/>
</dbReference>
<dbReference type="Gene3D" id="3.40.50.720">
    <property type="entry name" value="NAD(P)-binding Rossmann-like Domain"/>
    <property type="match status" value="1"/>
</dbReference>
<evidence type="ECO:0000256" key="1">
    <source>
        <dbReference type="ARBA" id="ARBA00006739"/>
    </source>
</evidence>
<gene>
    <name evidence="3" type="ORF">SAMN02787113_03159</name>
</gene>
<evidence type="ECO:0000313" key="3">
    <source>
        <dbReference type="EMBL" id="SER17026.1"/>
    </source>
</evidence>
<evidence type="ECO:0000313" key="4">
    <source>
        <dbReference type="Proteomes" id="UP000199410"/>
    </source>
</evidence>
<dbReference type="RefSeq" id="WP_089986762.1">
    <property type="nucleotide sequence ID" value="NZ_FMVP01000011.1"/>
</dbReference>
<dbReference type="Proteomes" id="UP000199410">
    <property type="component" value="Unassembled WGS sequence"/>
</dbReference>
<dbReference type="SUPFAM" id="SSF53335">
    <property type="entry name" value="S-adenosyl-L-methionine-dependent methyltransferases"/>
    <property type="match status" value="1"/>
</dbReference>
<comment type="caution">
    <text evidence="3">The sequence shown here is derived from an EMBL/GenBank/DDBJ whole genome shotgun (WGS) entry which is preliminary data.</text>
</comment>
<dbReference type="GO" id="GO:0016740">
    <property type="term" value="F:transferase activity"/>
    <property type="evidence" value="ECO:0007669"/>
    <property type="project" value="UniProtKB-KW"/>
</dbReference>
<reference evidence="3 4" key="1">
    <citation type="submission" date="2016-10" db="EMBL/GenBank/DDBJ databases">
        <authorList>
            <person name="Varghese N."/>
            <person name="Submissions S."/>
        </authorList>
    </citation>
    <scope>NUCLEOTIDE SEQUENCE [LARGE SCALE GENOMIC DNA]</scope>
    <source>
        <strain evidence="3 4">TC-13</strain>
    </source>
</reference>
<comment type="similarity">
    <text evidence="1">Belongs to the glycosyltransferase 2 family.</text>
</comment>
<sequence length="381" mass="44957">MLPKVSVWMITYNHEQYIEKAVESVMMQDYPNLEIVIGEDCSTDCTRDILLNLKDKYPDKVKLILHKKNVGMMKNEIITRNECDGEYIAYLDGDDYWIDPQKISKQYKFLSENSEYIMCFHQTKVINESNLPFPEYLLSSSNKRTEFSIEDIISGLFLQIGTMMSKNIPVDYVDWRENIKYGDRYIYLMLARHGKIKYLNECMAAYRVHPGGVWSTHHQNTRVENWLNKMYLFENFDKYTDYRYTDTIKKSIQAMKVEVFVEKIRLIEQYPEVENDVDIVKHKLFKKIRNRDICIFGAGTGGLRCKTFLNKVGIEPIYVIDNDSNKWGSFLDGVEIAPPSKLNKNKHFIIISSDFYKEINDQLITLKLEKDKDFNNLFEIL</sequence>